<name>F5SUH8_9GAMM</name>
<gene>
    <name evidence="1" type="ORF">MAMP_02800</name>
</gene>
<protein>
    <submittedName>
        <fullName evidence="1">Uncharacterized protein</fullName>
    </submittedName>
</protein>
<reference evidence="1 2" key="1">
    <citation type="journal article" date="2011" name="J. Bacteriol.">
        <title>Draft genome sequence of Methylophaga aminisulfidivorans MP T.</title>
        <authorList>
            <person name="Han G.H."/>
            <person name="Kim W."/>
            <person name="Chun J."/>
            <person name="Kim S.W."/>
        </authorList>
    </citation>
    <scope>NUCLEOTIDE SEQUENCE [LARGE SCALE GENOMIC DNA]</scope>
    <source>
        <strain evidence="2">MP(T)</strain>
    </source>
</reference>
<proteinExistence type="predicted"/>
<dbReference type="EMBL" id="AFIG01000001">
    <property type="protein sequence ID" value="EGL55806.1"/>
    <property type="molecule type" value="Genomic_DNA"/>
</dbReference>
<sequence length="43" mass="5160">MIFVIQKNAFFYSESFGQINAYIKPVTECQTVCRMSRFYLQTR</sequence>
<comment type="caution">
    <text evidence="1">The sequence shown here is derived from an EMBL/GenBank/DDBJ whole genome shotgun (WGS) entry which is preliminary data.</text>
</comment>
<dbReference type="STRING" id="1026882.MAMP_02800"/>
<dbReference type="AlphaFoldDB" id="F5SUH8"/>
<keyword evidence="2" id="KW-1185">Reference proteome</keyword>
<dbReference type="Proteomes" id="UP000003544">
    <property type="component" value="Unassembled WGS sequence"/>
</dbReference>
<accession>F5SUH8</accession>
<evidence type="ECO:0000313" key="1">
    <source>
        <dbReference type="EMBL" id="EGL55806.1"/>
    </source>
</evidence>
<organism evidence="1 2">
    <name type="scientific">Methylophaga aminisulfidivorans MP</name>
    <dbReference type="NCBI Taxonomy" id="1026882"/>
    <lineage>
        <taxon>Bacteria</taxon>
        <taxon>Pseudomonadati</taxon>
        <taxon>Pseudomonadota</taxon>
        <taxon>Gammaproteobacteria</taxon>
        <taxon>Thiotrichales</taxon>
        <taxon>Piscirickettsiaceae</taxon>
        <taxon>Methylophaga</taxon>
    </lineage>
</organism>
<evidence type="ECO:0000313" key="2">
    <source>
        <dbReference type="Proteomes" id="UP000003544"/>
    </source>
</evidence>